<evidence type="ECO:0000313" key="2">
    <source>
        <dbReference type="Proteomes" id="UP000271889"/>
    </source>
</evidence>
<dbReference type="Proteomes" id="UP000271889">
    <property type="component" value="Unassembled WGS sequence"/>
</dbReference>
<dbReference type="PANTHER" id="PTHR23020:SF8">
    <property type="entry name" value="CHK KINASE-LIKE DOMAIN-CONTAINING PROTEIN"/>
    <property type="match status" value="1"/>
</dbReference>
<protein>
    <submittedName>
        <fullName evidence="1">Uncharacterized protein</fullName>
    </submittedName>
</protein>
<gene>
    <name evidence="1" type="ORF">CGOC_LOCUS3482</name>
</gene>
<dbReference type="Pfam" id="PF07914">
    <property type="entry name" value="DUF1679"/>
    <property type="match status" value="1"/>
</dbReference>
<keyword evidence="2" id="KW-1185">Reference proteome</keyword>
<dbReference type="PANTHER" id="PTHR23020">
    <property type="entry name" value="UNCHARACTERIZED NUCLEAR HORMONE RECEPTOR-RELATED"/>
    <property type="match status" value="1"/>
</dbReference>
<reference evidence="1 2" key="1">
    <citation type="submission" date="2018-11" db="EMBL/GenBank/DDBJ databases">
        <authorList>
            <consortium name="Pathogen Informatics"/>
        </authorList>
    </citation>
    <scope>NUCLEOTIDE SEQUENCE [LARGE SCALE GENOMIC DNA]</scope>
</reference>
<dbReference type="AlphaFoldDB" id="A0A3P6QZD7"/>
<evidence type="ECO:0000313" key="1">
    <source>
        <dbReference type="EMBL" id="VDK55956.1"/>
    </source>
</evidence>
<dbReference type="InterPro" id="IPR052961">
    <property type="entry name" value="Oxido-Kinase-like_Enzymes"/>
</dbReference>
<name>A0A3P6QZD7_CYLGO</name>
<sequence length="103" mass="11685">MQTAHLGGPAGDLTRLFGSCLSGKDRREHWKELLESFYGYLQEEVGGNEMPYTLEQLKESYRRFLPFGGFLVLPMFGALLEMVVKSPNEEFKNQVGQHDEVGT</sequence>
<organism evidence="1 2">
    <name type="scientific">Cylicostephanus goldi</name>
    <name type="common">Nematode worm</name>
    <dbReference type="NCBI Taxonomy" id="71465"/>
    <lineage>
        <taxon>Eukaryota</taxon>
        <taxon>Metazoa</taxon>
        <taxon>Ecdysozoa</taxon>
        <taxon>Nematoda</taxon>
        <taxon>Chromadorea</taxon>
        <taxon>Rhabditida</taxon>
        <taxon>Rhabditina</taxon>
        <taxon>Rhabditomorpha</taxon>
        <taxon>Strongyloidea</taxon>
        <taxon>Strongylidae</taxon>
        <taxon>Cylicostephanus</taxon>
    </lineage>
</organism>
<dbReference type="OrthoDB" id="5777157at2759"/>
<dbReference type="EMBL" id="UYRV01008787">
    <property type="protein sequence ID" value="VDK55956.1"/>
    <property type="molecule type" value="Genomic_DNA"/>
</dbReference>
<dbReference type="InterPro" id="IPR012877">
    <property type="entry name" value="Dhs-27"/>
</dbReference>
<accession>A0A3P6QZD7</accession>
<proteinExistence type="predicted"/>